<dbReference type="EMBL" id="JAEQNB010000009">
    <property type="protein sequence ID" value="MBL0389223.1"/>
    <property type="molecule type" value="Genomic_DNA"/>
</dbReference>
<dbReference type="Pfam" id="PF00395">
    <property type="entry name" value="SLH"/>
    <property type="match status" value="3"/>
</dbReference>
<sequence>MRPKHKWLATTLALTMTITPLAASASTTTYRDLTQAGSWAQDAIQQALTLGVMSGDGDGNFRPLATITRQEAAAVLVRTLNLPTPATNTSSFQDVALGDWSHTFIEAAVHAGLMSGDGDGTFRPNDEITREEMAVLLVKASGGKVSAGDNLTVADRDSISPWAKGFVQTALETSLLHGDGTNFNPQDHASRQEVAVMSVTLANSLQKKDLSAKVDSLADGTVVLGGKTYKVAESLQGLFAVSNQNVLQGANLQAQVAGDTLTNVTSLELVAAGQPAPSGKSEFSGNLVLDGHDSTISGALLLSADYISVQNLHVTGDLSLNPALQNDFYAHNLHVAGKTKVAGGDANTVVFADSELKQVQIAKDGVHVESNGTTTLSELVVSANATISSDSTVSLPKVTVESGVTKLQLDAPVQALEVGDKATKLILGTNTKIDTLILPTGTQITDVIPNYNAQKNPIQSVLEKKADGSTAPQTPPTPIIIGGGGGGGYIPTPTPTPTPTPVPTSDLVVESVRALNTTTVEITFNKKPAKDWSEGLEFTGGLKWNFEFTGEGALPEPNKILIQTDPQQNASYEVLLNGAHTGKTFQGAAPQLIGHITLSDGSPVGAGKKVILYHLVAQDYPREISFTDANGDYAVSGLVDGGMYVLYLDIDTESTEIPPHEVDFFYHTGDPLPKLSYAAPQVVGRLTMPDGSPVRGHSISLFSSDQAFQTQTDSNGYYRFAYLTQSQTYTIEVDAYDDPSTRPYVAPPATDFTYTGTPVSIPTLSMQVPNLTGSILDVNGTPLESAVVFLRTQSGDIRARYLALSGGTYKLFVPDGAYTLDVGTPNGLYGDPQSVEIQVQDGVVTPAASLDIHVPNLELQGTIHESAGFFTSAYQIQLLDQNGLVVYNGWTRLDASYQIGGLPSGTYTLQITNNVTGSTSTSTVTLDPDGVVQHDVTLGPIN</sequence>
<feature type="domain" description="SLH" evidence="2">
    <location>
        <begin position="91"/>
        <end position="151"/>
    </location>
</feature>
<feature type="chain" id="PRO_5045873926" evidence="1">
    <location>
        <begin position="23"/>
        <end position="942"/>
    </location>
</feature>
<dbReference type="InterPro" id="IPR008969">
    <property type="entry name" value="CarboxyPept-like_regulatory"/>
</dbReference>
<gene>
    <name evidence="3" type="ORF">JJB07_21760</name>
</gene>
<dbReference type="InterPro" id="IPR051465">
    <property type="entry name" value="Cell_Envelope_Struct_Comp"/>
</dbReference>
<evidence type="ECO:0000313" key="4">
    <source>
        <dbReference type="Proteomes" id="UP000602284"/>
    </source>
</evidence>
<dbReference type="InterPro" id="IPR001119">
    <property type="entry name" value="SLH_dom"/>
</dbReference>
<evidence type="ECO:0000259" key="2">
    <source>
        <dbReference type="PROSITE" id="PS51272"/>
    </source>
</evidence>
<accession>A0ABS1JG38</accession>
<dbReference type="Proteomes" id="UP000602284">
    <property type="component" value="Unassembled WGS sequence"/>
</dbReference>
<dbReference type="PANTHER" id="PTHR43308">
    <property type="entry name" value="OUTER MEMBRANE PROTEIN ALPHA-RELATED"/>
    <property type="match status" value="1"/>
</dbReference>
<keyword evidence="1" id="KW-0732">Signal</keyword>
<protein>
    <submittedName>
        <fullName evidence="3">S-layer homology domain-containing protein</fullName>
    </submittedName>
</protein>
<name>A0ABS1JG38_9BACL</name>
<dbReference type="RefSeq" id="WP_201638222.1">
    <property type="nucleotide sequence ID" value="NZ_JAEQNB010000009.1"/>
</dbReference>
<dbReference type="PROSITE" id="PS51272">
    <property type="entry name" value="SLH"/>
    <property type="match status" value="3"/>
</dbReference>
<dbReference type="PANTHER" id="PTHR43308:SF5">
    <property type="entry name" value="S-LAYER PROTEIN _ PEPTIDOGLYCAN ENDO-BETA-N-ACETYLGLUCOSAMINIDASE"/>
    <property type="match status" value="1"/>
</dbReference>
<dbReference type="SUPFAM" id="SSF49464">
    <property type="entry name" value="Carboxypeptidase regulatory domain-like"/>
    <property type="match status" value="2"/>
</dbReference>
<evidence type="ECO:0000256" key="1">
    <source>
        <dbReference type="SAM" id="SignalP"/>
    </source>
</evidence>
<organism evidence="3 4">
    <name type="scientific">Tumebacillus amylolyticus</name>
    <dbReference type="NCBI Taxonomy" id="2801339"/>
    <lineage>
        <taxon>Bacteria</taxon>
        <taxon>Bacillati</taxon>
        <taxon>Bacillota</taxon>
        <taxon>Bacilli</taxon>
        <taxon>Bacillales</taxon>
        <taxon>Alicyclobacillaceae</taxon>
        <taxon>Tumebacillus</taxon>
    </lineage>
</organism>
<comment type="caution">
    <text evidence="3">The sequence shown here is derived from an EMBL/GenBank/DDBJ whole genome shotgun (WGS) entry which is preliminary data.</text>
</comment>
<feature type="domain" description="SLH" evidence="2">
    <location>
        <begin position="27"/>
        <end position="90"/>
    </location>
</feature>
<reference evidence="3 4" key="1">
    <citation type="submission" date="2021-01" db="EMBL/GenBank/DDBJ databases">
        <title>Tumebacillus sp. strain ITR2 16S ribosomal RNA gene Genome sequencing and assembly.</title>
        <authorList>
            <person name="Kang M."/>
        </authorList>
    </citation>
    <scope>NUCLEOTIDE SEQUENCE [LARGE SCALE GENOMIC DNA]</scope>
    <source>
        <strain evidence="3 4">ITR2</strain>
    </source>
</reference>
<feature type="domain" description="SLH" evidence="2">
    <location>
        <begin position="153"/>
        <end position="212"/>
    </location>
</feature>
<keyword evidence="4" id="KW-1185">Reference proteome</keyword>
<evidence type="ECO:0000313" key="3">
    <source>
        <dbReference type="EMBL" id="MBL0389223.1"/>
    </source>
</evidence>
<proteinExistence type="predicted"/>
<dbReference type="Pfam" id="PF13620">
    <property type="entry name" value="CarboxypepD_reg"/>
    <property type="match status" value="1"/>
</dbReference>
<feature type="signal peptide" evidence="1">
    <location>
        <begin position="1"/>
        <end position="22"/>
    </location>
</feature>